<keyword evidence="3" id="KW-0408">Iron</keyword>
<dbReference type="GO" id="GO:0051537">
    <property type="term" value="F:2 iron, 2 sulfur cluster binding"/>
    <property type="evidence" value="ECO:0007669"/>
    <property type="project" value="UniProtKB-KW"/>
</dbReference>
<evidence type="ECO:0000313" key="7">
    <source>
        <dbReference type="Proteomes" id="UP000503336"/>
    </source>
</evidence>
<evidence type="ECO:0000256" key="3">
    <source>
        <dbReference type="ARBA" id="ARBA00023004"/>
    </source>
</evidence>
<evidence type="ECO:0000256" key="2">
    <source>
        <dbReference type="ARBA" id="ARBA00022723"/>
    </source>
</evidence>
<dbReference type="EMBL" id="CP049056">
    <property type="protein sequence ID" value="QIE56120.1"/>
    <property type="molecule type" value="Genomic_DNA"/>
</dbReference>
<keyword evidence="7" id="KW-1185">Reference proteome</keyword>
<dbReference type="KEGG" id="hdh:G5B40_12015"/>
<dbReference type="Pfam" id="PF00355">
    <property type="entry name" value="Rieske"/>
    <property type="match status" value="1"/>
</dbReference>
<dbReference type="InterPro" id="IPR036922">
    <property type="entry name" value="Rieske_2Fe-2S_sf"/>
</dbReference>
<evidence type="ECO:0000313" key="6">
    <source>
        <dbReference type="EMBL" id="QIE56120.1"/>
    </source>
</evidence>
<evidence type="ECO:0000256" key="1">
    <source>
        <dbReference type="ARBA" id="ARBA00022714"/>
    </source>
</evidence>
<proteinExistence type="predicted"/>
<dbReference type="Proteomes" id="UP000503336">
    <property type="component" value="Chromosome"/>
</dbReference>
<dbReference type="InterPro" id="IPR017941">
    <property type="entry name" value="Rieske_2Fe-2S"/>
</dbReference>
<dbReference type="RefSeq" id="WP_165098929.1">
    <property type="nucleotide sequence ID" value="NZ_CP049056.1"/>
</dbReference>
<feature type="domain" description="Rieske" evidence="5">
    <location>
        <begin position="16"/>
        <end position="117"/>
    </location>
</feature>
<dbReference type="Gene3D" id="2.102.10.10">
    <property type="entry name" value="Rieske [2Fe-2S] iron-sulphur domain"/>
    <property type="match status" value="1"/>
</dbReference>
<keyword evidence="1" id="KW-0001">2Fe-2S</keyword>
<organism evidence="6 7">
    <name type="scientific">Pikeienuella piscinae</name>
    <dbReference type="NCBI Taxonomy" id="2748098"/>
    <lineage>
        <taxon>Bacteria</taxon>
        <taxon>Pseudomonadati</taxon>
        <taxon>Pseudomonadota</taxon>
        <taxon>Alphaproteobacteria</taxon>
        <taxon>Rhodobacterales</taxon>
        <taxon>Paracoccaceae</taxon>
        <taxon>Pikeienuella</taxon>
    </lineage>
</organism>
<reference evidence="6 7" key="1">
    <citation type="submission" date="2020-02" db="EMBL/GenBank/DDBJ databases">
        <title>complete genome sequence of Rhodobacteraceae bacterium.</title>
        <authorList>
            <person name="Park J."/>
            <person name="Kim Y.-S."/>
            <person name="Kim K.-H."/>
        </authorList>
    </citation>
    <scope>NUCLEOTIDE SEQUENCE [LARGE SCALE GENOMIC DNA]</scope>
    <source>
        <strain evidence="6 7">RR4-56</strain>
    </source>
</reference>
<sequence>MSETWKTYAHAPAPGARVCAAGDVPASGTLCVNLGGYPLLILRAGGRVRAYVNACPHQYLPLDHRGPKLLSADGGVLRCTNHGAGFDALTGEGVEGLGLGAALDPVPVEETADGDLVIGAG</sequence>
<protein>
    <submittedName>
        <fullName evidence="6">Rieske 2Fe-2S domain-containing protein</fullName>
    </submittedName>
</protein>
<gene>
    <name evidence="6" type="ORF">G5B40_12015</name>
</gene>
<dbReference type="SUPFAM" id="SSF50022">
    <property type="entry name" value="ISP domain"/>
    <property type="match status" value="1"/>
</dbReference>
<keyword evidence="2" id="KW-0479">Metal-binding</keyword>
<dbReference type="PROSITE" id="PS51296">
    <property type="entry name" value="RIESKE"/>
    <property type="match status" value="1"/>
</dbReference>
<evidence type="ECO:0000259" key="5">
    <source>
        <dbReference type="PROSITE" id="PS51296"/>
    </source>
</evidence>
<dbReference type="AlphaFoldDB" id="A0A7L5BUY0"/>
<name>A0A7L5BUY0_9RHOB</name>
<dbReference type="GO" id="GO:0046872">
    <property type="term" value="F:metal ion binding"/>
    <property type="evidence" value="ECO:0007669"/>
    <property type="project" value="UniProtKB-KW"/>
</dbReference>
<evidence type="ECO:0000256" key="4">
    <source>
        <dbReference type="ARBA" id="ARBA00023014"/>
    </source>
</evidence>
<keyword evidence="4" id="KW-0411">Iron-sulfur</keyword>
<accession>A0A7L5BUY0</accession>